<proteinExistence type="predicted"/>
<keyword evidence="2" id="KW-1185">Reference proteome</keyword>
<name>A0ABR3A1N1_9AGAR</name>
<evidence type="ECO:0000313" key="2">
    <source>
        <dbReference type="Proteomes" id="UP001437256"/>
    </source>
</evidence>
<dbReference type="EMBL" id="JBBXMP010000028">
    <property type="protein sequence ID" value="KAL0067214.1"/>
    <property type="molecule type" value="Genomic_DNA"/>
</dbReference>
<dbReference type="Proteomes" id="UP001437256">
    <property type="component" value="Unassembled WGS sequence"/>
</dbReference>
<gene>
    <name evidence="1" type="ORF">AAF712_005784</name>
</gene>
<evidence type="ECO:0000313" key="1">
    <source>
        <dbReference type="EMBL" id="KAL0067214.1"/>
    </source>
</evidence>
<comment type="caution">
    <text evidence="1">The sequence shown here is derived from an EMBL/GenBank/DDBJ whole genome shotgun (WGS) entry which is preliminary data.</text>
</comment>
<organism evidence="1 2">
    <name type="scientific">Marasmius tenuissimus</name>
    <dbReference type="NCBI Taxonomy" id="585030"/>
    <lineage>
        <taxon>Eukaryota</taxon>
        <taxon>Fungi</taxon>
        <taxon>Dikarya</taxon>
        <taxon>Basidiomycota</taxon>
        <taxon>Agaricomycotina</taxon>
        <taxon>Agaricomycetes</taxon>
        <taxon>Agaricomycetidae</taxon>
        <taxon>Agaricales</taxon>
        <taxon>Marasmiineae</taxon>
        <taxon>Marasmiaceae</taxon>
        <taxon>Marasmius</taxon>
    </lineage>
</organism>
<accession>A0ABR3A1N1</accession>
<sequence length="197" mass="21562">MDLDRYYSPSDSTGSILRDFFTRSSCSLTSLRLHYFPINDEGLLSLLPLLPTPVTPIVDGGVDHTTSTGRTKIITNHLLARLSLYREAVGSFGTDRVAPSAADVLIPHLENLPLCIDDSRGLDEKNLASAIASRLPDIQGREHDVLASDRCLRSIDISLTVRNDDYFDALLSLECFRDAGVKVNITVSRVSSGEKDG</sequence>
<reference evidence="1 2" key="1">
    <citation type="submission" date="2024-05" db="EMBL/GenBank/DDBJ databases">
        <title>A draft genome resource for the thread blight pathogen Marasmius tenuissimus strain MS-2.</title>
        <authorList>
            <person name="Yulfo-Soto G.E."/>
            <person name="Baruah I.K."/>
            <person name="Amoako-Attah I."/>
            <person name="Bukari Y."/>
            <person name="Meinhardt L.W."/>
            <person name="Bailey B.A."/>
            <person name="Cohen S.P."/>
        </authorList>
    </citation>
    <scope>NUCLEOTIDE SEQUENCE [LARGE SCALE GENOMIC DNA]</scope>
    <source>
        <strain evidence="1 2">MS-2</strain>
    </source>
</reference>
<protein>
    <submittedName>
        <fullName evidence="1">Uncharacterized protein</fullName>
    </submittedName>
</protein>